<accession>A0A7C4NQ36</accession>
<dbReference type="AlphaFoldDB" id="A0A7C4NQ36"/>
<feature type="transmembrane region" description="Helical" evidence="1">
    <location>
        <begin position="21"/>
        <end position="45"/>
    </location>
</feature>
<proteinExistence type="predicted"/>
<keyword evidence="1" id="KW-0472">Membrane</keyword>
<gene>
    <name evidence="3" type="ORF">ENU20_04665</name>
</gene>
<dbReference type="Pfam" id="PF14358">
    <property type="entry name" value="DUF4405"/>
    <property type="match status" value="1"/>
</dbReference>
<evidence type="ECO:0000259" key="2">
    <source>
        <dbReference type="Pfam" id="PF14358"/>
    </source>
</evidence>
<dbReference type="EMBL" id="DTBP01000039">
    <property type="protein sequence ID" value="HGQ74349.1"/>
    <property type="molecule type" value="Genomic_DNA"/>
</dbReference>
<feature type="domain" description="Flavinylation-associated cytochrome" evidence="2">
    <location>
        <begin position="7"/>
        <end position="42"/>
    </location>
</feature>
<protein>
    <submittedName>
        <fullName evidence="3">DUF4405 domain-containing protein</fullName>
    </submittedName>
</protein>
<keyword evidence="1" id="KW-1133">Transmembrane helix</keyword>
<evidence type="ECO:0000313" key="3">
    <source>
        <dbReference type="EMBL" id="HGQ74349.1"/>
    </source>
</evidence>
<organism evidence="3">
    <name type="scientific">Staphylothermus marinus</name>
    <dbReference type="NCBI Taxonomy" id="2280"/>
    <lineage>
        <taxon>Archaea</taxon>
        <taxon>Thermoproteota</taxon>
        <taxon>Thermoprotei</taxon>
        <taxon>Desulfurococcales</taxon>
        <taxon>Desulfurococcaceae</taxon>
        <taxon>Staphylothermus</taxon>
    </lineage>
</organism>
<evidence type="ECO:0000256" key="1">
    <source>
        <dbReference type="SAM" id="Phobius"/>
    </source>
</evidence>
<dbReference type="InterPro" id="IPR025517">
    <property type="entry name" value="DUF4405"/>
</dbReference>
<comment type="caution">
    <text evidence="3">The sequence shown here is derived from an EMBL/GenBank/DDBJ whole genome shotgun (WGS) entry which is preliminary data.</text>
</comment>
<sequence>MAWKTLDEKLVLGLNRNSWRFIHISSGILFLVLVVIHICLNWTWIKNVTKCFLSKK</sequence>
<name>A0A7C4NQ36_STAMA</name>
<reference evidence="3" key="1">
    <citation type="journal article" date="2020" name="mSystems">
        <title>Genome- and Community-Level Interaction Insights into Carbon Utilization and Element Cycling Functions of Hydrothermarchaeota in Hydrothermal Sediment.</title>
        <authorList>
            <person name="Zhou Z."/>
            <person name="Liu Y."/>
            <person name="Xu W."/>
            <person name="Pan J."/>
            <person name="Luo Z.H."/>
            <person name="Li M."/>
        </authorList>
    </citation>
    <scope>NUCLEOTIDE SEQUENCE [LARGE SCALE GENOMIC DNA]</scope>
    <source>
        <strain evidence="3">SpSt-648</strain>
    </source>
</reference>
<keyword evidence="1" id="KW-0812">Transmembrane</keyword>